<evidence type="ECO:0000313" key="3">
    <source>
        <dbReference type="Proteomes" id="UP001375743"/>
    </source>
</evidence>
<dbReference type="RefSeq" id="WP_418159704.1">
    <property type="nucleotide sequence ID" value="NZ_JBBLZC010000010.1"/>
</dbReference>
<sequence>MHPLDRVLETVLYVDDLAAAERFYGEVLGLDLDSRKPGLFCFFRIGSNMLLLFNPQASQRGREVPAHGATGAGHVCFAVPESELDAWKRRLEAHGVAIEHEQAWPRGGRSFYFRDPANNSLELATPRIWGLPETVSGDPA</sequence>
<comment type="caution">
    <text evidence="2">The sequence shown here is derived from an EMBL/GenBank/DDBJ whole genome shotgun (WGS) entry which is preliminary data.</text>
</comment>
<name>A0ABU8XS37_9PROT</name>
<proteinExistence type="predicted"/>
<dbReference type="InterPro" id="IPR037523">
    <property type="entry name" value="VOC_core"/>
</dbReference>
<accession>A0ABU8XS37</accession>
<dbReference type="PROSITE" id="PS51819">
    <property type="entry name" value="VOC"/>
    <property type="match status" value="1"/>
</dbReference>
<reference evidence="2 3" key="1">
    <citation type="submission" date="2024-01" db="EMBL/GenBank/DDBJ databases">
        <title>Multi-omics insights into the function and evolution of sodium benzoate biodegradation pathways in Benzoatithermus flavus gen. nov., sp. nov. from hot spring.</title>
        <authorList>
            <person name="Hu C.-J."/>
            <person name="Li W.-J."/>
        </authorList>
    </citation>
    <scope>NUCLEOTIDE SEQUENCE [LARGE SCALE GENOMIC DNA]</scope>
    <source>
        <strain evidence="2 3">SYSU G07066</strain>
    </source>
</reference>
<dbReference type="EMBL" id="JBBLZC010000010">
    <property type="protein sequence ID" value="MEK0083861.1"/>
    <property type="molecule type" value="Genomic_DNA"/>
</dbReference>
<dbReference type="InterPro" id="IPR029068">
    <property type="entry name" value="Glyas_Bleomycin-R_OHBP_Dase"/>
</dbReference>
<keyword evidence="3" id="KW-1185">Reference proteome</keyword>
<dbReference type="SUPFAM" id="SSF54593">
    <property type="entry name" value="Glyoxalase/Bleomycin resistance protein/Dihydroxybiphenyl dioxygenase"/>
    <property type="match status" value="1"/>
</dbReference>
<dbReference type="InterPro" id="IPR004360">
    <property type="entry name" value="Glyas_Fos-R_dOase_dom"/>
</dbReference>
<evidence type="ECO:0000313" key="2">
    <source>
        <dbReference type="EMBL" id="MEK0083861.1"/>
    </source>
</evidence>
<feature type="domain" description="VOC" evidence="1">
    <location>
        <begin position="6"/>
        <end position="126"/>
    </location>
</feature>
<organism evidence="2 3">
    <name type="scientific">Benzoatithermus flavus</name>
    <dbReference type="NCBI Taxonomy" id="3108223"/>
    <lineage>
        <taxon>Bacteria</taxon>
        <taxon>Pseudomonadati</taxon>
        <taxon>Pseudomonadota</taxon>
        <taxon>Alphaproteobacteria</taxon>
        <taxon>Geminicoccales</taxon>
        <taxon>Geminicoccaceae</taxon>
        <taxon>Benzoatithermus</taxon>
    </lineage>
</organism>
<protein>
    <submittedName>
        <fullName evidence="2">VOC family protein</fullName>
    </submittedName>
</protein>
<dbReference type="Gene3D" id="3.10.180.10">
    <property type="entry name" value="2,3-Dihydroxybiphenyl 1,2-Dioxygenase, domain 1"/>
    <property type="match status" value="1"/>
</dbReference>
<evidence type="ECO:0000259" key="1">
    <source>
        <dbReference type="PROSITE" id="PS51819"/>
    </source>
</evidence>
<dbReference type="PANTHER" id="PTHR21366:SF22">
    <property type="entry name" value="VOC DOMAIN-CONTAINING PROTEIN"/>
    <property type="match status" value="1"/>
</dbReference>
<dbReference type="Proteomes" id="UP001375743">
    <property type="component" value="Unassembled WGS sequence"/>
</dbReference>
<dbReference type="PANTHER" id="PTHR21366">
    <property type="entry name" value="GLYOXALASE FAMILY PROTEIN"/>
    <property type="match status" value="1"/>
</dbReference>
<dbReference type="InterPro" id="IPR050383">
    <property type="entry name" value="GlyoxalaseI/FosfomycinResist"/>
</dbReference>
<dbReference type="Pfam" id="PF00903">
    <property type="entry name" value="Glyoxalase"/>
    <property type="match status" value="1"/>
</dbReference>
<gene>
    <name evidence="2" type="ORF">U1T56_11930</name>
</gene>